<gene>
    <name evidence="2" type="ORF">GUITHDRAFT_150005</name>
</gene>
<dbReference type="InterPro" id="IPR036420">
    <property type="entry name" value="BRCT_dom_sf"/>
</dbReference>
<proteinExistence type="predicted"/>
<evidence type="ECO:0000313" key="2">
    <source>
        <dbReference type="EMBL" id="EKX54418.1"/>
    </source>
</evidence>
<evidence type="ECO:0000256" key="1">
    <source>
        <dbReference type="SAM" id="MobiDB-lite"/>
    </source>
</evidence>
<evidence type="ECO:0000313" key="4">
    <source>
        <dbReference type="Proteomes" id="UP000011087"/>
    </source>
</evidence>
<dbReference type="HOGENOM" id="CLU_1520660_0_0_1"/>
<sequence length="177" mass="20086">MESRRGTRNRCRDIEDSDSEASSSDNHGKCFVSTGNLSEMTTGCFSGTVAILLAPDKRKMGYKRVLEAGGGTVRDSVTKNFSRMIDGVTHVFVSRLLVEKDDMEWSDADKKNVEEQLKIFLDRGIRCYWDDLICDYLLDSSSTKSSDYLITLRKLELNRDKRKAKLGEQVPCKRARV</sequence>
<protein>
    <recommendedName>
        <fullName evidence="5">BRCT domain-containing protein</fullName>
    </recommendedName>
</protein>
<reference evidence="4" key="2">
    <citation type="submission" date="2012-11" db="EMBL/GenBank/DDBJ databases">
        <authorList>
            <person name="Kuo A."/>
            <person name="Curtis B.A."/>
            <person name="Tanifuji G."/>
            <person name="Burki F."/>
            <person name="Gruber A."/>
            <person name="Irimia M."/>
            <person name="Maruyama S."/>
            <person name="Arias M.C."/>
            <person name="Ball S.G."/>
            <person name="Gile G.H."/>
            <person name="Hirakawa Y."/>
            <person name="Hopkins J.F."/>
            <person name="Rensing S.A."/>
            <person name="Schmutz J."/>
            <person name="Symeonidi A."/>
            <person name="Elias M."/>
            <person name="Eveleigh R.J."/>
            <person name="Herman E.K."/>
            <person name="Klute M.J."/>
            <person name="Nakayama T."/>
            <person name="Obornik M."/>
            <person name="Reyes-Prieto A."/>
            <person name="Armbrust E.V."/>
            <person name="Aves S.J."/>
            <person name="Beiko R.G."/>
            <person name="Coutinho P."/>
            <person name="Dacks J.B."/>
            <person name="Durnford D.G."/>
            <person name="Fast N.M."/>
            <person name="Green B.R."/>
            <person name="Grisdale C."/>
            <person name="Hempe F."/>
            <person name="Henrissat B."/>
            <person name="Hoppner M.P."/>
            <person name="Ishida K.-I."/>
            <person name="Kim E."/>
            <person name="Koreny L."/>
            <person name="Kroth P.G."/>
            <person name="Liu Y."/>
            <person name="Malik S.-B."/>
            <person name="Maier U.G."/>
            <person name="McRose D."/>
            <person name="Mock T."/>
            <person name="Neilson J.A."/>
            <person name="Onodera N.T."/>
            <person name="Poole A.M."/>
            <person name="Pritham E.J."/>
            <person name="Richards T.A."/>
            <person name="Rocap G."/>
            <person name="Roy S.W."/>
            <person name="Sarai C."/>
            <person name="Schaack S."/>
            <person name="Shirato S."/>
            <person name="Slamovits C.H."/>
            <person name="Spencer D.F."/>
            <person name="Suzuki S."/>
            <person name="Worden A.Z."/>
            <person name="Zauner S."/>
            <person name="Barry K."/>
            <person name="Bell C."/>
            <person name="Bharti A.K."/>
            <person name="Crow J.A."/>
            <person name="Grimwood J."/>
            <person name="Kramer R."/>
            <person name="Lindquist E."/>
            <person name="Lucas S."/>
            <person name="Salamov A."/>
            <person name="McFadden G.I."/>
            <person name="Lane C.E."/>
            <person name="Keeling P.J."/>
            <person name="Gray M.W."/>
            <person name="Grigoriev I.V."/>
            <person name="Archibald J.M."/>
        </authorList>
    </citation>
    <scope>NUCLEOTIDE SEQUENCE</scope>
    <source>
        <strain evidence="4">CCMP2712</strain>
    </source>
</reference>
<dbReference type="EMBL" id="JH992967">
    <property type="protein sequence ID" value="EKX54418.1"/>
    <property type="molecule type" value="Genomic_DNA"/>
</dbReference>
<accession>L1K228</accession>
<dbReference type="Gene3D" id="3.40.50.10190">
    <property type="entry name" value="BRCT domain"/>
    <property type="match status" value="1"/>
</dbReference>
<reference evidence="3" key="3">
    <citation type="submission" date="2016-03" db="UniProtKB">
        <authorList>
            <consortium name="EnsemblProtists"/>
        </authorList>
    </citation>
    <scope>IDENTIFICATION</scope>
</reference>
<keyword evidence="4" id="KW-1185">Reference proteome</keyword>
<dbReference type="KEGG" id="gtt:GUITHDRAFT_150005"/>
<feature type="compositionally biased region" description="Basic and acidic residues" evidence="1">
    <location>
        <begin position="1"/>
        <end position="14"/>
    </location>
</feature>
<name>L1K228_GUITC</name>
<dbReference type="AlphaFoldDB" id="L1K228"/>
<organism evidence="2">
    <name type="scientific">Guillardia theta (strain CCMP2712)</name>
    <name type="common">Cryptophyte</name>
    <dbReference type="NCBI Taxonomy" id="905079"/>
    <lineage>
        <taxon>Eukaryota</taxon>
        <taxon>Cryptophyceae</taxon>
        <taxon>Pyrenomonadales</taxon>
        <taxon>Geminigeraceae</taxon>
        <taxon>Guillardia</taxon>
    </lineage>
</organism>
<dbReference type="OrthoDB" id="251770at2759"/>
<evidence type="ECO:0000313" key="3">
    <source>
        <dbReference type="EnsemblProtists" id="EKX54418"/>
    </source>
</evidence>
<dbReference type="Proteomes" id="UP000011087">
    <property type="component" value="Unassembled WGS sequence"/>
</dbReference>
<dbReference type="EnsemblProtists" id="EKX54418">
    <property type="protein sequence ID" value="EKX54418"/>
    <property type="gene ID" value="GUITHDRAFT_150005"/>
</dbReference>
<dbReference type="PaxDb" id="55529-EKX54418"/>
<dbReference type="GeneID" id="17311181"/>
<reference evidence="2 4" key="1">
    <citation type="journal article" date="2012" name="Nature">
        <title>Algal genomes reveal evolutionary mosaicism and the fate of nucleomorphs.</title>
        <authorList>
            <consortium name="DOE Joint Genome Institute"/>
            <person name="Curtis B.A."/>
            <person name="Tanifuji G."/>
            <person name="Burki F."/>
            <person name="Gruber A."/>
            <person name="Irimia M."/>
            <person name="Maruyama S."/>
            <person name="Arias M.C."/>
            <person name="Ball S.G."/>
            <person name="Gile G.H."/>
            <person name="Hirakawa Y."/>
            <person name="Hopkins J.F."/>
            <person name="Kuo A."/>
            <person name="Rensing S.A."/>
            <person name="Schmutz J."/>
            <person name="Symeonidi A."/>
            <person name="Elias M."/>
            <person name="Eveleigh R.J."/>
            <person name="Herman E.K."/>
            <person name="Klute M.J."/>
            <person name="Nakayama T."/>
            <person name="Obornik M."/>
            <person name="Reyes-Prieto A."/>
            <person name="Armbrust E.V."/>
            <person name="Aves S.J."/>
            <person name="Beiko R.G."/>
            <person name="Coutinho P."/>
            <person name="Dacks J.B."/>
            <person name="Durnford D.G."/>
            <person name="Fast N.M."/>
            <person name="Green B.R."/>
            <person name="Grisdale C.J."/>
            <person name="Hempel F."/>
            <person name="Henrissat B."/>
            <person name="Hoppner M.P."/>
            <person name="Ishida K."/>
            <person name="Kim E."/>
            <person name="Koreny L."/>
            <person name="Kroth P.G."/>
            <person name="Liu Y."/>
            <person name="Malik S.B."/>
            <person name="Maier U.G."/>
            <person name="McRose D."/>
            <person name="Mock T."/>
            <person name="Neilson J.A."/>
            <person name="Onodera N.T."/>
            <person name="Poole A.M."/>
            <person name="Pritham E.J."/>
            <person name="Richards T.A."/>
            <person name="Rocap G."/>
            <person name="Roy S.W."/>
            <person name="Sarai C."/>
            <person name="Schaack S."/>
            <person name="Shirato S."/>
            <person name="Slamovits C.H."/>
            <person name="Spencer D.F."/>
            <person name="Suzuki S."/>
            <person name="Worden A.Z."/>
            <person name="Zauner S."/>
            <person name="Barry K."/>
            <person name="Bell C."/>
            <person name="Bharti A.K."/>
            <person name="Crow J.A."/>
            <person name="Grimwood J."/>
            <person name="Kramer R."/>
            <person name="Lindquist E."/>
            <person name="Lucas S."/>
            <person name="Salamov A."/>
            <person name="McFadden G.I."/>
            <person name="Lane C.E."/>
            <person name="Keeling P.J."/>
            <person name="Gray M.W."/>
            <person name="Grigoriev I.V."/>
            <person name="Archibald J.M."/>
        </authorList>
    </citation>
    <scope>NUCLEOTIDE SEQUENCE</scope>
    <source>
        <strain evidence="2 4">CCMP2712</strain>
    </source>
</reference>
<feature type="region of interest" description="Disordered" evidence="1">
    <location>
        <begin position="1"/>
        <end position="26"/>
    </location>
</feature>
<dbReference type="RefSeq" id="XP_005841398.1">
    <property type="nucleotide sequence ID" value="XM_005841341.1"/>
</dbReference>
<evidence type="ECO:0008006" key="5">
    <source>
        <dbReference type="Google" id="ProtNLM"/>
    </source>
</evidence>